<dbReference type="Proteomes" id="UP000437736">
    <property type="component" value="Unassembled WGS sequence"/>
</dbReference>
<keyword evidence="2" id="KW-0812">Transmembrane</keyword>
<keyword evidence="5" id="KW-1185">Reference proteome</keyword>
<feature type="domain" description="DUF4349" evidence="3">
    <location>
        <begin position="3"/>
        <end position="203"/>
    </location>
</feature>
<reference evidence="4 5" key="1">
    <citation type="submission" date="2019-11" db="EMBL/GenBank/DDBJ databases">
        <title>Acidiferrimicrobium australis gen. nov., sp. nov., an acidophilic and obligately heterotrophic, member of the Actinobacteria that catalyses dissimilatory oxido- reduction of iron isolated from metal-rich acidic water in Chile.</title>
        <authorList>
            <person name="Gonzalez D."/>
            <person name="Huber K."/>
            <person name="Hedrich S."/>
            <person name="Rojas-Villalobos C."/>
            <person name="Quatrini R."/>
            <person name="Dinamarca M.A."/>
            <person name="Schwarz A."/>
            <person name="Canales C."/>
            <person name="Nancucheo I."/>
        </authorList>
    </citation>
    <scope>NUCLEOTIDE SEQUENCE [LARGE SCALE GENOMIC DNA]</scope>
    <source>
        <strain evidence="4 5">USS-CCA1</strain>
    </source>
</reference>
<name>A0ABW9R037_9ACTN</name>
<dbReference type="Pfam" id="PF14257">
    <property type="entry name" value="DUF4349"/>
    <property type="match status" value="1"/>
</dbReference>
<proteinExistence type="predicted"/>
<feature type="transmembrane region" description="Helical" evidence="2">
    <location>
        <begin position="182"/>
        <end position="206"/>
    </location>
</feature>
<sequence>ALTVRVGKAAAVAAGASTVEALAARDGGYVQASSVGSGPHPTASLTVRVPDPRLPAAMASVAALGSVRHRSQSGVDVTGQVVDLAAEQLNLQNEEGAVRKILDRATKVSDVLTIQQELFALQGEIQQLQAQRNSLANQVAYADLAVTLVAAPVAAARPPQPGVLARFWHLAAGHTVATVRGFVLAVGWAFPGLVAVLVAGGLYLAARWLRRRSQAA</sequence>
<dbReference type="EMBL" id="WJHE01001438">
    <property type="protein sequence ID" value="MST35109.1"/>
    <property type="molecule type" value="Genomic_DNA"/>
</dbReference>
<organism evidence="4 5">
    <name type="scientific">Acidiferrimicrobium australe</name>
    <dbReference type="NCBI Taxonomy" id="2664430"/>
    <lineage>
        <taxon>Bacteria</taxon>
        <taxon>Bacillati</taxon>
        <taxon>Actinomycetota</taxon>
        <taxon>Acidimicrobiia</taxon>
        <taxon>Acidimicrobiales</taxon>
        <taxon>Acidimicrobiaceae</taxon>
        <taxon>Acidiferrimicrobium</taxon>
    </lineage>
</organism>
<feature type="non-terminal residue" evidence="4">
    <location>
        <position position="1"/>
    </location>
</feature>
<keyword evidence="2" id="KW-1133">Transmembrane helix</keyword>
<comment type="caution">
    <text evidence="4">The sequence shown here is derived from an EMBL/GenBank/DDBJ whole genome shotgun (WGS) entry which is preliminary data.</text>
</comment>
<evidence type="ECO:0000256" key="1">
    <source>
        <dbReference type="SAM" id="Coils"/>
    </source>
</evidence>
<keyword evidence="1" id="KW-0175">Coiled coil</keyword>
<evidence type="ECO:0000259" key="3">
    <source>
        <dbReference type="Pfam" id="PF14257"/>
    </source>
</evidence>
<accession>A0ABW9R037</accession>
<dbReference type="InterPro" id="IPR025645">
    <property type="entry name" value="DUF4349"/>
</dbReference>
<evidence type="ECO:0000313" key="5">
    <source>
        <dbReference type="Proteomes" id="UP000437736"/>
    </source>
</evidence>
<feature type="coiled-coil region" evidence="1">
    <location>
        <begin position="111"/>
        <end position="138"/>
    </location>
</feature>
<evidence type="ECO:0000256" key="2">
    <source>
        <dbReference type="SAM" id="Phobius"/>
    </source>
</evidence>
<evidence type="ECO:0000313" key="4">
    <source>
        <dbReference type="EMBL" id="MST35109.1"/>
    </source>
</evidence>
<gene>
    <name evidence="4" type="ORF">GHK86_20555</name>
</gene>
<keyword evidence="2" id="KW-0472">Membrane</keyword>
<protein>
    <submittedName>
        <fullName evidence="4">DUF4349 domain-containing protein</fullName>
    </submittedName>
</protein>